<name>A0AA86S6G2_9FABA</name>
<dbReference type="InterPro" id="IPR055274">
    <property type="entry name" value="SWO1"/>
</dbReference>
<feature type="compositionally biased region" description="Polar residues" evidence="1">
    <location>
        <begin position="616"/>
        <end position="630"/>
    </location>
</feature>
<feature type="compositionally biased region" description="Low complexity" evidence="1">
    <location>
        <begin position="581"/>
        <end position="590"/>
    </location>
</feature>
<dbReference type="EMBL" id="OY731399">
    <property type="protein sequence ID" value="CAJ1928519.1"/>
    <property type="molecule type" value="Genomic_DNA"/>
</dbReference>
<feature type="compositionally biased region" description="Basic and acidic residues" evidence="1">
    <location>
        <begin position="604"/>
        <end position="615"/>
    </location>
</feature>
<feature type="compositionally biased region" description="Basic and acidic residues" evidence="1">
    <location>
        <begin position="816"/>
        <end position="826"/>
    </location>
</feature>
<gene>
    <name evidence="3" type="ORF">AYBTSS11_LOCUS4258</name>
</gene>
<feature type="region of interest" description="Disordered" evidence="1">
    <location>
        <begin position="804"/>
        <end position="885"/>
    </location>
</feature>
<feature type="region of interest" description="Disordered" evidence="1">
    <location>
        <begin position="563"/>
        <end position="590"/>
    </location>
</feature>
<feature type="compositionally biased region" description="Basic and acidic residues" evidence="1">
    <location>
        <begin position="2223"/>
        <end position="2237"/>
    </location>
</feature>
<feature type="compositionally biased region" description="Polar residues" evidence="1">
    <location>
        <begin position="1426"/>
        <end position="1439"/>
    </location>
</feature>
<proteinExistence type="predicted"/>
<dbReference type="InterPro" id="IPR014002">
    <property type="entry name" value="Agenet_dom_plant"/>
</dbReference>
<feature type="compositionally biased region" description="Polar residues" evidence="1">
    <location>
        <begin position="858"/>
        <end position="877"/>
    </location>
</feature>
<feature type="compositionally biased region" description="Polar residues" evidence="1">
    <location>
        <begin position="945"/>
        <end position="956"/>
    </location>
</feature>
<feature type="compositionally biased region" description="Basic and acidic residues" evidence="1">
    <location>
        <begin position="2110"/>
        <end position="2122"/>
    </location>
</feature>
<dbReference type="PANTHER" id="PTHR48429:SF1">
    <property type="entry name" value="AGENET DOMAIN-CONTAINING PROTEIN"/>
    <property type="match status" value="1"/>
</dbReference>
<feature type="region of interest" description="Disordered" evidence="1">
    <location>
        <begin position="2110"/>
        <end position="2190"/>
    </location>
</feature>
<feature type="region of interest" description="Disordered" evidence="1">
    <location>
        <begin position="245"/>
        <end position="288"/>
    </location>
</feature>
<dbReference type="Proteomes" id="UP001189624">
    <property type="component" value="Chromosome 2"/>
</dbReference>
<evidence type="ECO:0000313" key="3">
    <source>
        <dbReference type="EMBL" id="CAJ1928519.1"/>
    </source>
</evidence>
<feature type="compositionally biased region" description="Basic and acidic residues" evidence="1">
    <location>
        <begin position="1025"/>
        <end position="1036"/>
    </location>
</feature>
<evidence type="ECO:0000259" key="2">
    <source>
        <dbReference type="SMART" id="SM00743"/>
    </source>
</evidence>
<feature type="domain" description="Agenet" evidence="2">
    <location>
        <begin position="1932"/>
        <end position="1990"/>
    </location>
</feature>
<keyword evidence="4" id="KW-1185">Reference proteome</keyword>
<dbReference type="Gramene" id="rna-AYBTSS11_LOCUS4258">
    <property type="protein sequence ID" value="CAJ1928519.1"/>
    <property type="gene ID" value="gene-AYBTSS11_LOCUS4258"/>
</dbReference>
<dbReference type="Pfam" id="PF05641">
    <property type="entry name" value="Agenet"/>
    <property type="match status" value="1"/>
</dbReference>
<dbReference type="CDD" id="cd20405">
    <property type="entry name" value="Tudor_Agenet_AtDUF_rpt1_3"/>
    <property type="match status" value="1"/>
</dbReference>
<feature type="compositionally biased region" description="Basic and acidic residues" evidence="1">
    <location>
        <begin position="260"/>
        <end position="270"/>
    </location>
</feature>
<feature type="region of interest" description="Disordered" evidence="1">
    <location>
        <begin position="1268"/>
        <end position="1318"/>
    </location>
</feature>
<sequence>MGDTAEAPAVWPAAIGDDQAWTGTRSKAVREWSSVQPLVPPIIRISVLEGVDDCTIGEEVRSRGLDFLAGWREVKTFASFTLKWDSPMDYDDNDFQNQNLHLAGEGSAKFPPVLRPYALPKFDFDENLQANLRFDSLVETEVFLGIESNEDNQWIEAFSRGGNGIEFSSTAAESCTISRHGNVWSEATSSESVEMLLKSVGQEDYIPRQTVIQESDACDELACLAKQMDTNPKFEDINEFKDSVSDLHPPGGTHASFSGLKEDVGMDKSQDGLSQGREGELSFDGTSSNLELSDIRGNIDFPVSEGSLTLYMDDKNNNSSLGEVEIVDDDSHHVKTQVDSLAVQTNIAESSMKNIYDEKQGPIQAQSSNQDLESSLMDKAVVVETQTLDGDAVGGDAHHLDKALCSIPTEVTLEGGGVVDDLKPGLGSLESSRGVESVAVTDLQKPEKSSEDICFSDQSQNNASKDVLLPKDVGMNVQSVPNTHELPEMSIKDDSNSEDQVVEISNSNCENFPNMQQNVDVTKMTYGGSGVTEEVELLNAGDHVNTVILSKSEASTLTAEANNISTTGEGNGDNKVGFPNSSTSDLSTKSSILGESTQICVNNEPDRQNDHEKSHQVVSSNDQDQLLNTGNHEDTDILSSKLEASIFTAEENNISIISEGNSDSRVGGFSSSSVMAVSTKSSILVESTQTCVNNQTDRQNDQEICNQLVSVNDQDSKGVPSDSSHMHCDVDQSHLVDKGVVSSCLSEGSMETELMTSTVSIHAIPKSVSQVVSQNNSLTLHETDIPPSNKIVSTHEVTSHNDFQGITSVGYSPTEGKGEYAGKEAEEASTSNLIGSSEKETSSCPVVSGTEKPHSSDTSRQLLCDSNSQHNLGTSSALKIDEPQGTENGKVIQECAKETSIRQILSASLGKQNDDVAVSSIKDDKETVQGNPDKPSSEKIDDISLGNQDSISSASVPDSCIDLGETGGGSFPANSTCGPSGALGSHSQSEKDKNQIEASANQNTQVSEIINGSAKNTLSTTEDLKENNASKDERNSTPEVNSAVDLSKKDVADVNTEDVDKMQSIHVAETLKKPSAMEGSPTFGLGPSKTKNVRKSSHGNQLVSDVEVVQSASKATPVRKTRRASSKSIGKESSRRGSHAKETTLARQSDRADKSTKVSLSPSHGFQMMQSNEVQHYGHIDSNSTKSFALVNTSTSSLPDLNTSASSPVLFHQPFTDVQQVQLRAQIFVYGALIQGTVPDEAYMISAFGGSDGGRSLWENAWRACMERQHGKKAHPANPETPLQSRSVARNSDLPPKQSALQGKGISSPLGRTNSKATPPIVNPLIPLSSPLWSLSTLGLSSDSLQTNALARGSVVDYPQSITPLHPYQTTPVRNFLGHNTPWISQKPLRGPWVASPTPAPDNSTHISASPVSDTIKLGSIKGSLPPSSSTKNVTSGLPTSSAGLQSIFAGTASLLDANNMPVSPAQLSSDPKPKKRKKVVVSEDFGHRAMQSLGPAISSHTSTSVAVVAPAGNVPMTSVVSVSPIVDQCKNDQNVEKRIMSDESIMKVKEARVHAEEASALSAAAVNHSLELWNQLDKHKNSGLMPDIEAKLASAAVAAAAATAIAKAAAAAANVASNAALQAKLMADEALFSSGYDNSSQSNQISLSEGTNNLGKATPASILNGANGTNSPGSIIVAAKEAVKRRVEAASAATKRAENMDAIVKAAELAAEAVSQAGKIVSMGDPLPLSYLVEAGPEGCLKSSRESSQQFGLFNDITRGMVNIDNVRDIPETSYAQNRDILSGGGISSSIKTNEKNSRGPKGRKVVSDIVKPVDVVHGSDPEIQAPFTVSNESQNLDGSSIKEGLLIEVFKDDEGFKAAWFTANILTLKDGKAYVCYTSLVAAEGAGPLKEWVSLECGGDKPPRTRIARPLTALQYEGTRKRRRAAMGDYAWSVGDRVDAWIQESWREGVIAEKNKKDETTFTVHFPASGETLVVRAWHLRPSLIWKDGKWIESSTKVGANDSSAHEGDTPHEKRPKLVSHAVEVKGKDKMSKGIDTVESAKPDEITSLNLTENDKVFNIGKNSKNENKLDAHRMVRTGLQKESKVIFGVPKQGKKRKFMEVSKHYVAHESSKTNDRSDSVKLANFLMPPSSGPRGWKNGSKEKHGADSKTKTSHTERIKESSNHLKNTSQNESKVERAPHTATDGATQGPILFSSLLTSVDALPAKRASSSRASKGKLAPARDKMGKGDAEKAINDNPLKSASDVVEPRRSNRRIQPTSRVKRKKKLAITMMWYSEKEGAACDIPSIDVYIYNRETTNQPRNGNSCFLCFRQTIAQ</sequence>
<feature type="region of interest" description="Disordered" evidence="1">
    <location>
        <begin position="912"/>
        <end position="1007"/>
    </location>
</feature>
<dbReference type="SMART" id="SM00743">
    <property type="entry name" value="Agenet"/>
    <property type="match status" value="2"/>
</dbReference>
<feature type="compositionally biased region" description="Polar residues" evidence="1">
    <location>
        <begin position="996"/>
        <end position="1007"/>
    </location>
</feature>
<evidence type="ECO:0000256" key="1">
    <source>
        <dbReference type="SAM" id="MobiDB-lite"/>
    </source>
</evidence>
<feature type="domain" description="Agenet" evidence="2">
    <location>
        <begin position="1841"/>
        <end position="1907"/>
    </location>
</feature>
<feature type="region of interest" description="Disordered" evidence="1">
    <location>
        <begin position="1025"/>
        <end position="1049"/>
    </location>
</feature>
<feature type="region of interest" description="Disordered" evidence="1">
    <location>
        <begin position="2207"/>
        <end position="2263"/>
    </location>
</feature>
<reference evidence="3" key="1">
    <citation type="submission" date="2023-10" db="EMBL/GenBank/DDBJ databases">
        <authorList>
            <person name="Domelevo Entfellner J.-B."/>
        </authorList>
    </citation>
    <scope>NUCLEOTIDE SEQUENCE</scope>
</reference>
<feature type="compositionally biased region" description="Basic and acidic residues" evidence="1">
    <location>
        <begin position="2142"/>
        <end position="2166"/>
    </location>
</feature>
<dbReference type="PANTHER" id="PTHR48429">
    <property type="entry name" value="AGENET DOMAIN-CONTAINING PROTEIN"/>
    <property type="match status" value="1"/>
</dbReference>
<feature type="compositionally biased region" description="Polar residues" evidence="1">
    <location>
        <begin position="1281"/>
        <end position="1290"/>
    </location>
</feature>
<evidence type="ECO:0000313" key="4">
    <source>
        <dbReference type="Proteomes" id="UP001189624"/>
    </source>
</evidence>
<organism evidence="3 4">
    <name type="scientific">Sphenostylis stenocarpa</name>
    <dbReference type="NCBI Taxonomy" id="92480"/>
    <lineage>
        <taxon>Eukaryota</taxon>
        <taxon>Viridiplantae</taxon>
        <taxon>Streptophyta</taxon>
        <taxon>Embryophyta</taxon>
        <taxon>Tracheophyta</taxon>
        <taxon>Spermatophyta</taxon>
        <taxon>Magnoliopsida</taxon>
        <taxon>eudicotyledons</taxon>
        <taxon>Gunneridae</taxon>
        <taxon>Pentapetalae</taxon>
        <taxon>rosids</taxon>
        <taxon>fabids</taxon>
        <taxon>Fabales</taxon>
        <taxon>Fabaceae</taxon>
        <taxon>Papilionoideae</taxon>
        <taxon>50 kb inversion clade</taxon>
        <taxon>NPAAA clade</taxon>
        <taxon>indigoferoid/millettioid clade</taxon>
        <taxon>Phaseoleae</taxon>
        <taxon>Sphenostylis</taxon>
    </lineage>
</organism>
<feature type="region of interest" description="Disordered" evidence="1">
    <location>
        <begin position="1418"/>
        <end position="1439"/>
    </location>
</feature>
<accession>A0AA86S6G2</accession>
<dbReference type="InterPro" id="IPR008395">
    <property type="entry name" value="Agenet-like_dom"/>
</dbReference>
<feature type="region of interest" description="Disordered" evidence="1">
    <location>
        <begin position="602"/>
        <end position="632"/>
    </location>
</feature>
<feature type="compositionally biased region" description="Basic and acidic residues" evidence="1">
    <location>
        <begin position="1129"/>
        <end position="1156"/>
    </location>
</feature>
<protein>
    <recommendedName>
        <fullName evidence="2">Agenet domain-containing protein</fullName>
    </recommendedName>
</protein>
<feature type="region of interest" description="Disordered" evidence="1">
    <location>
        <begin position="1073"/>
        <end position="1165"/>
    </location>
</feature>